<dbReference type="InterPro" id="IPR038050">
    <property type="entry name" value="Neuro_actylchol_rec"/>
</dbReference>
<feature type="transmembrane region" description="Helical" evidence="1">
    <location>
        <begin position="53"/>
        <end position="74"/>
    </location>
</feature>
<sequence length="129" mass="14351">MESKISKKLQINGVGNDEWEVTDIVSRSELGYNGSELVQINEFTFHMKRNPSYYIALIIVPSFVLTFLCVAGLFASPLTADDLEKFCMGLTTIMSTTVMIGIVSENIPKTKIMPQLSEFYDKSITAKGV</sequence>
<dbReference type="InterPro" id="IPR036719">
    <property type="entry name" value="Neuro-gated_channel_TM_sf"/>
</dbReference>
<keyword evidence="1" id="KW-0812">Transmembrane</keyword>
<proteinExistence type="predicted"/>
<accession>W2SR08</accession>
<dbReference type="GO" id="GO:0004888">
    <property type="term" value="F:transmembrane signaling receptor activity"/>
    <property type="evidence" value="ECO:0007669"/>
    <property type="project" value="InterPro"/>
</dbReference>
<dbReference type="PANTHER" id="PTHR18945">
    <property type="entry name" value="NEUROTRANSMITTER GATED ION CHANNEL"/>
    <property type="match status" value="1"/>
</dbReference>
<keyword evidence="3" id="KW-1185">Reference proteome</keyword>
<dbReference type="KEGG" id="nai:NECAME_04546"/>
<evidence type="ECO:0000313" key="3">
    <source>
        <dbReference type="Proteomes" id="UP000053676"/>
    </source>
</evidence>
<dbReference type="EMBL" id="KI665761">
    <property type="protein sequence ID" value="ETN72075.1"/>
    <property type="molecule type" value="Genomic_DNA"/>
</dbReference>
<dbReference type="GO" id="GO:0016020">
    <property type="term" value="C:membrane"/>
    <property type="evidence" value="ECO:0007669"/>
    <property type="project" value="InterPro"/>
</dbReference>
<evidence type="ECO:0000313" key="2">
    <source>
        <dbReference type="EMBL" id="ETN72075.1"/>
    </source>
</evidence>
<dbReference type="GO" id="GO:0005216">
    <property type="term" value="F:monoatomic ion channel activity"/>
    <property type="evidence" value="ECO:0007669"/>
    <property type="project" value="InterPro"/>
</dbReference>
<evidence type="ECO:0008006" key="4">
    <source>
        <dbReference type="Google" id="ProtNLM"/>
    </source>
</evidence>
<feature type="transmembrane region" description="Helical" evidence="1">
    <location>
        <begin position="86"/>
        <end position="103"/>
    </location>
</feature>
<evidence type="ECO:0000256" key="1">
    <source>
        <dbReference type="SAM" id="Phobius"/>
    </source>
</evidence>
<keyword evidence="1" id="KW-0472">Membrane</keyword>
<gene>
    <name evidence="2" type="ORF">NECAME_04546</name>
</gene>
<name>W2SR08_NECAM</name>
<dbReference type="Gene3D" id="1.20.58.390">
    <property type="entry name" value="Neurotransmitter-gated ion-channel transmembrane domain"/>
    <property type="match status" value="1"/>
</dbReference>
<feature type="non-terminal residue" evidence="2">
    <location>
        <position position="129"/>
    </location>
</feature>
<dbReference type="OrthoDB" id="5866477at2759"/>
<keyword evidence="1" id="KW-1133">Transmembrane helix</keyword>
<organism evidence="2 3">
    <name type="scientific">Necator americanus</name>
    <name type="common">Human hookworm</name>
    <dbReference type="NCBI Taxonomy" id="51031"/>
    <lineage>
        <taxon>Eukaryota</taxon>
        <taxon>Metazoa</taxon>
        <taxon>Ecdysozoa</taxon>
        <taxon>Nematoda</taxon>
        <taxon>Chromadorea</taxon>
        <taxon>Rhabditida</taxon>
        <taxon>Rhabditina</taxon>
        <taxon>Rhabditomorpha</taxon>
        <taxon>Strongyloidea</taxon>
        <taxon>Ancylostomatidae</taxon>
        <taxon>Bunostominae</taxon>
        <taxon>Necator</taxon>
    </lineage>
</organism>
<dbReference type="AlphaFoldDB" id="W2SR08"/>
<dbReference type="InterPro" id="IPR006201">
    <property type="entry name" value="Neur_channel"/>
</dbReference>
<dbReference type="Proteomes" id="UP000053676">
    <property type="component" value="Unassembled WGS sequence"/>
</dbReference>
<dbReference type="SUPFAM" id="SSF90112">
    <property type="entry name" value="Neurotransmitter-gated ion-channel transmembrane pore"/>
    <property type="match status" value="1"/>
</dbReference>
<reference evidence="3" key="1">
    <citation type="journal article" date="2014" name="Nat. Genet.">
        <title>Genome of the human hookworm Necator americanus.</title>
        <authorList>
            <person name="Tang Y.T."/>
            <person name="Gao X."/>
            <person name="Rosa B.A."/>
            <person name="Abubucker S."/>
            <person name="Hallsworth-Pepin K."/>
            <person name="Martin J."/>
            <person name="Tyagi R."/>
            <person name="Heizer E."/>
            <person name="Zhang X."/>
            <person name="Bhonagiri-Palsikar V."/>
            <person name="Minx P."/>
            <person name="Warren W.C."/>
            <person name="Wang Q."/>
            <person name="Zhan B."/>
            <person name="Hotez P.J."/>
            <person name="Sternberg P.W."/>
            <person name="Dougall A."/>
            <person name="Gaze S.T."/>
            <person name="Mulvenna J."/>
            <person name="Sotillo J."/>
            <person name="Ranganathan S."/>
            <person name="Rabelo E.M."/>
            <person name="Wilson R.K."/>
            <person name="Felgner P.L."/>
            <person name="Bethony J."/>
            <person name="Hawdon J.M."/>
            <person name="Gasser R.B."/>
            <person name="Loukas A."/>
            <person name="Mitreva M."/>
        </authorList>
    </citation>
    <scope>NUCLEOTIDE SEQUENCE [LARGE SCALE GENOMIC DNA]</scope>
</reference>
<protein>
    <recommendedName>
        <fullName evidence="4">Neurotransmitter-gated ion-channel transmembrane domain-containing protein</fullName>
    </recommendedName>
</protein>